<reference evidence="1" key="2">
    <citation type="submission" date="2020-11" db="EMBL/GenBank/DDBJ databases">
        <authorList>
            <person name="McCartney M.A."/>
            <person name="Auch B."/>
            <person name="Kono T."/>
            <person name="Mallez S."/>
            <person name="Becker A."/>
            <person name="Gohl D.M."/>
            <person name="Silverstein K.A.T."/>
            <person name="Koren S."/>
            <person name="Bechman K.B."/>
            <person name="Herman A."/>
            <person name="Abrahante J.E."/>
            <person name="Garbe J."/>
        </authorList>
    </citation>
    <scope>NUCLEOTIDE SEQUENCE</scope>
    <source>
        <strain evidence="1">Duluth1</strain>
        <tissue evidence="1">Whole animal</tissue>
    </source>
</reference>
<evidence type="ECO:0000313" key="2">
    <source>
        <dbReference type="Proteomes" id="UP000828390"/>
    </source>
</evidence>
<evidence type="ECO:0000313" key="1">
    <source>
        <dbReference type="EMBL" id="KAH3882873.1"/>
    </source>
</evidence>
<dbReference type="AlphaFoldDB" id="A0A9D4MSK4"/>
<gene>
    <name evidence="1" type="ORF">DPMN_006819</name>
</gene>
<accession>A0A9D4MSK4</accession>
<reference evidence="1" key="1">
    <citation type="journal article" date="2019" name="bioRxiv">
        <title>The Genome of the Zebra Mussel, Dreissena polymorpha: A Resource for Invasive Species Research.</title>
        <authorList>
            <person name="McCartney M.A."/>
            <person name="Auch B."/>
            <person name="Kono T."/>
            <person name="Mallez S."/>
            <person name="Zhang Y."/>
            <person name="Obille A."/>
            <person name="Becker A."/>
            <person name="Abrahante J.E."/>
            <person name="Garbe J."/>
            <person name="Badalamenti J.P."/>
            <person name="Herman A."/>
            <person name="Mangelson H."/>
            <person name="Liachko I."/>
            <person name="Sullivan S."/>
            <person name="Sone E.D."/>
            <person name="Koren S."/>
            <person name="Silverstein K.A.T."/>
            <person name="Beckman K.B."/>
            <person name="Gohl D.M."/>
        </authorList>
    </citation>
    <scope>NUCLEOTIDE SEQUENCE</scope>
    <source>
        <strain evidence="1">Duluth1</strain>
        <tissue evidence="1">Whole animal</tissue>
    </source>
</reference>
<keyword evidence="2" id="KW-1185">Reference proteome</keyword>
<dbReference type="Proteomes" id="UP000828390">
    <property type="component" value="Unassembled WGS sequence"/>
</dbReference>
<comment type="caution">
    <text evidence="1">The sequence shown here is derived from an EMBL/GenBank/DDBJ whole genome shotgun (WGS) entry which is preliminary data.</text>
</comment>
<name>A0A9D4MSK4_DREPO</name>
<protein>
    <submittedName>
        <fullName evidence="1">Uncharacterized protein</fullName>
    </submittedName>
</protein>
<sequence length="91" mass="10321">MMAPVKSLRGGWLAIRVQDIPIIEGEKMAASNPTTPHVVNPNAQDGPYRRIDITSSLYSHYVTAENKYIHMCIVFIFKTRPAKRLAFLLHL</sequence>
<organism evidence="1 2">
    <name type="scientific">Dreissena polymorpha</name>
    <name type="common">Zebra mussel</name>
    <name type="synonym">Mytilus polymorpha</name>
    <dbReference type="NCBI Taxonomy" id="45954"/>
    <lineage>
        <taxon>Eukaryota</taxon>
        <taxon>Metazoa</taxon>
        <taxon>Spiralia</taxon>
        <taxon>Lophotrochozoa</taxon>
        <taxon>Mollusca</taxon>
        <taxon>Bivalvia</taxon>
        <taxon>Autobranchia</taxon>
        <taxon>Heteroconchia</taxon>
        <taxon>Euheterodonta</taxon>
        <taxon>Imparidentia</taxon>
        <taxon>Neoheterodontei</taxon>
        <taxon>Myida</taxon>
        <taxon>Dreissenoidea</taxon>
        <taxon>Dreissenidae</taxon>
        <taxon>Dreissena</taxon>
    </lineage>
</organism>
<proteinExistence type="predicted"/>
<dbReference type="EMBL" id="JAIWYP010000001">
    <property type="protein sequence ID" value="KAH3882873.1"/>
    <property type="molecule type" value="Genomic_DNA"/>
</dbReference>